<reference evidence="1" key="1">
    <citation type="submission" date="2019-04" db="EMBL/GenBank/DDBJ databases">
        <title>Genome assembly of Zosterops borbonicus 15179.</title>
        <authorList>
            <person name="Leroy T."/>
            <person name="Anselmetti Y."/>
            <person name="Tilak M.-K."/>
            <person name="Nabholz B."/>
        </authorList>
    </citation>
    <scope>NUCLEOTIDE SEQUENCE</scope>
    <source>
        <strain evidence="1">HGM_15179</strain>
        <tissue evidence="1">Muscle</tissue>
    </source>
</reference>
<organism evidence="1 2">
    <name type="scientific">Zosterops borbonicus</name>
    <dbReference type="NCBI Taxonomy" id="364589"/>
    <lineage>
        <taxon>Eukaryota</taxon>
        <taxon>Metazoa</taxon>
        <taxon>Chordata</taxon>
        <taxon>Craniata</taxon>
        <taxon>Vertebrata</taxon>
        <taxon>Euteleostomi</taxon>
        <taxon>Archelosauria</taxon>
        <taxon>Archosauria</taxon>
        <taxon>Dinosauria</taxon>
        <taxon>Saurischia</taxon>
        <taxon>Theropoda</taxon>
        <taxon>Coelurosauria</taxon>
        <taxon>Aves</taxon>
        <taxon>Neognathae</taxon>
        <taxon>Neoaves</taxon>
        <taxon>Telluraves</taxon>
        <taxon>Australaves</taxon>
        <taxon>Passeriformes</taxon>
        <taxon>Sylvioidea</taxon>
        <taxon>Zosteropidae</taxon>
        <taxon>Zosterops</taxon>
    </lineage>
</organism>
<evidence type="ECO:0000313" key="2">
    <source>
        <dbReference type="Proteomes" id="UP000796761"/>
    </source>
</evidence>
<dbReference type="Proteomes" id="UP000796761">
    <property type="component" value="Unassembled WGS sequence"/>
</dbReference>
<accession>A0A8K1LDV1</accession>
<sequence length="77" mass="9107">MTWKEYEELKKSREQIESCLLLQRLKQRKDPHDCTDEEIKCKFSDDTRLSGAVDTPEGWDAIQRALDKLKQWPMGIP</sequence>
<gene>
    <name evidence="1" type="ORF">HGM15179_016906</name>
</gene>
<protein>
    <submittedName>
        <fullName evidence="1">Uncharacterized protein</fullName>
    </submittedName>
</protein>
<name>A0A8K1LDV1_9PASS</name>
<dbReference type="EMBL" id="SWJQ01000914">
    <property type="protein sequence ID" value="TRZ10201.1"/>
    <property type="molecule type" value="Genomic_DNA"/>
</dbReference>
<comment type="caution">
    <text evidence="1">The sequence shown here is derived from an EMBL/GenBank/DDBJ whole genome shotgun (WGS) entry which is preliminary data.</text>
</comment>
<keyword evidence="2" id="KW-1185">Reference proteome</keyword>
<dbReference type="AlphaFoldDB" id="A0A8K1LDV1"/>
<evidence type="ECO:0000313" key="1">
    <source>
        <dbReference type="EMBL" id="TRZ10201.1"/>
    </source>
</evidence>
<proteinExistence type="predicted"/>
<dbReference type="OrthoDB" id="9170669at2759"/>